<name>A0ABN9XX98_9DINO</name>
<evidence type="ECO:0000256" key="1">
    <source>
        <dbReference type="SAM" id="MobiDB-lite"/>
    </source>
</evidence>
<organism evidence="2 3">
    <name type="scientific">Prorocentrum cordatum</name>
    <dbReference type="NCBI Taxonomy" id="2364126"/>
    <lineage>
        <taxon>Eukaryota</taxon>
        <taxon>Sar</taxon>
        <taxon>Alveolata</taxon>
        <taxon>Dinophyceae</taxon>
        <taxon>Prorocentrales</taxon>
        <taxon>Prorocentraceae</taxon>
        <taxon>Prorocentrum</taxon>
    </lineage>
</organism>
<gene>
    <name evidence="2" type="ORF">PCOR1329_LOCUS80666</name>
</gene>
<evidence type="ECO:0000313" key="2">
    <source>
        <dbReference type="EMBL" id="CAK0904717.1"/>
    </source>
</evidence>
<reference evidence="2" key="1">
    <citation type="submission" date="2023-10" db="EMBL/GenBank/DDBJ databases">
        <authorList>
            <person name="Chen Y."/>
            <person name="Shah S."/>
            <person name="Dougan E. K."/>
            <person name="Thang M."/>
            <person name="Chan C."/>
        </authorList>
    </citation>
    <scope>NUCLEOTIDE SEQUENCE [LARGE SCALE GENOMIC DNA]</scope>
</reference>
<sequence length="152" mass="16792">MAPGARRDQQGTHWCCKWCTGRNWKPFVNVPDKLGCHARGIAKPTACMCKFERPSVDLAIRAQRKLANPAIRAQRKPGSGTAPVEQQLQTMHEQVEQLQRELKDARAKTLAADAEARIAVLEGHIEHLGKTEPMPEAAGELAAQHKNETGLE</sequence>
<comment type="caution">
    <text evidence="2">The sequence shown here is derived from an EMBL/GenBank/DDBJ whole genome shotgun (WGS) entry which is preliminary data.</text>
</comment>
<dbReference type="Proteomes" id="UP001189429">
    <property type="component" value="Unassembled WGS sequence"/>
</dbReference>
<feature type="region of interest" description="Disordered" evidence="1">
    <location>
        <begin position="69"/>
        <end position="91"/>
    </location>
</feature>
<feature type="non-terminal residue" evidence="2">
    <location>
        <position position="152"/>
    </location>
</feature>
<protein>
    <submittedName>
        <fullName evidence="2">Uncharacterized protein</fullName>
    </submittedName>
</protein>
<accession>A0ABN9XX98</accession>
<dbReference type="EMBL" id="CAUYUJ010021450">
    <property type="protein sequence ID" value="CAK0904717.1"/>
    <property type="molecule type" value="Genomic_DNA"/>
</dbReference>
<keyword evidence="3" id="KW-1185">Reference proteome</keyword>
<evidence type="ECO:0000313" key="3">
    <source>
        <dbReference type="Proteomes" id="UP001189429"/>
    </source>
</evidence>
<proteinExistence type="predicted"/>